<proteinExistence type="predicted"/>
<dbReference type="Proteomes" id="UP000762676">
    <property type="component" value="Unassembled WGS sequence"/>
</dbReference>
<reference evidence="1 2" key="1">
    <citation type="journal article" date="2021" name="Elife">
        <title>Chloroplast acquisition without the gene transfer in kleptoplastic sea slugs, Plakobranchus ocellatus.</title>
        <authorList>
            <person name="Maeda T."/>
            <person name="Takahashi S."/>
            <person name="Yoshida T."/>
            <person name="Shimamura S."/>
            <person name="Takaki Y."/>
            <person name="Nagai Y."/>
            <person name="Toyoda A."/>
            <person name="Suzuki Y."/>
            <person name="Arimoto A."/>
            <person name="Ishii H."/>
            <person name="Satoh N."/>
            <person name="Nishiyama T."/>
            <person name="Hasebe M."/>
            <person name="Maruyama T."/>
            <person name="Minagawa J."/>
            <person name="Obokata J."/>
            <person name="Shigenobu S."/>
        </authorList>
    </citation>
    <scope>NUCLEOTIDE SEQUENCE [LARGE SCALE GENOMIC DNA]</scope>
</reference>
<gene>
    <name evidence="1" type="ORF">ElyMa_001953800</name>
</gene>
<feature type="non-terminal residue" evidence="1">
    <location>
        <position position="112"/>
    </location>
</feature>
<sequence length="112" mass="13093">MVYTLQSARWKQQHQLQPQHEKNLIYLCRETVEKSGPKSLQYAATGCISKLRAGPRERSQYLRGGQRKTNEKSIEVKRIDQLKEKFQGQVVEKWAQMKAKAKARRRPVELPS</sequence>
<name>A0AAV4EYU9_9GAST</name>
<accession>A0AAV4EYU9</accession>
<organism evidence="1 2">
    <name type="scientific">Elysia marginata</name>
    <dbReference type="NCBI Taxonomy" id="1093978"/>
    <lineage>
        <taxon>Eukaryota</taxon>
        <taxon>Metazoa</taxon>
        <taxon>Spiralia</taxon>
        <taxon>Lophotrochozoa</taxon>
        <taxon>Mollusca</taxon>
        <taxon>Gastropoda</taxon>
        <taxon>Heterobranchia</taxon>
        <taxon>Euthyneura</taxon>
        <taxon>Panpulmonata</taxon>
        <taxon>Sacoglossa</taxon>
        <taxon>Placobranchoidea</taxon>
        <taxon>Plakobranchidae</taxon>
        <taxon>Elysia</taxon>
    </lineage>
</organism>
<keyword evidence="2" id="KW-1185">Reference proteome</keyword>
<comment type="caution">
    <text evidence="1">The sequence shown here is derived from an EMBL/GenBank/DDBJ whole genome shotgun (WGS) entry which is preliminary data.</text>
</comment>
<evidence type="ECO:0000313" key="1">
    <source>
        <dbReference type="EMBL" id="GFR65726.1"/>
    </source>
</evidence>
<evidence type="ECO:0000313" key="2">
    <source>
        <dbReference type="Proteomes" id="UP000762676"/>
    </source>
</evidence>
<dbReference type="AlphaFoldDB" id="A0AAV4EYU9"/>
<dbReference type="EMBL" id="BMAT01003972">
    <property type="protein sequence ID" value="GFR65726.1"/>
    <property type="molecule type" value="Genomic_DNA"/>
</dbReference>
<protein>
    <submittedName>
        <fullName evidence="1">Uncharacterized protein</fullName>
    </submittedName>
</protein>